<name>A0A6J8BX90_MYTCO</name>
<evidence type="ECO:0000313" key="4">
    <source>
        <dbReference type="Proteomes" id="UP000507470"/>
    </source>
</evidence>
<keyword evidence="2" id="KW-0472">Membrane</keyword>
<keyword evidence="4" id="KW-1185">Reference proteome</keyword>
<feature type="region of interest" description="Disordered" evidence="1">
    <location>
        <begin position="68"/>
        <end position="92"/>
    </location>
</feature>
<keyword evidence="2" id="KW-0812">Transmembrane</keyword>
<protein>
    <submittedName>
        <fullName evidence="3">Uncharacterized protein</fullName>
    </submittedName>
</protein>
<dbReference type="AlphaFoldDB" id="A0A6J8BX90"/>
<evidence type="ECO:0000256" key="2">
    <source>
        <dbReference type="SAM" id="Phobius"/>
    </source>
</evidence>
<dbReference type="OrthoDB" id="10437429at2759"/>
<feature type="transmembrane region" description="Helical" evidence="2">
    <location>
        <begin position="540"/>
        <end position="563"/>
    </location>
</feature>
<dbReference type="Proteomes" id="UP000507470">
    <property type="component" value="Unassembled WGS sequence"/>
</dbReference>
<feature type="compositionally biased region" description="Polar residues" evidence="1">
    <location>
        <begin position="70"/>
        <end position="83"/>
    </location>
</feature>
<evidence type="ECO:0000313" key="3">
    <source>
        <dbReference type="EMBL" id="CAC5388655.1"/>
    </source>
</evidence>
<proteinExistence type="predicted"/>
<dbReference type="EMBL" id="CACVKT020004200">
    <property type="protein sequence ID" value="CAC5388655.1"/>
    <property type="molecule type" value="Genomic_DNA"/>
</dbReference>
<accession>A0A6J8BX90</accession>
<sequence>MQEFIELIVQPVYHIKLFYYIWPKTQTQTLDARRKEDDTNQPSNVSIDEVVQNGVKSDPGQLHVEHLTKEQNATSDNHTSAVSETKPDETGKQISVSYKQKENTVDAIQPKLSASFRKYCPSPQVKFNKRVSSKETRLKNSNSNYIGSLSSVFPFSPCFILLELWSKVSGNQNVKTYKQKEKTVGAIQPKLSSSFRKYCPSPQVKFDKRVSSKETSPCFILLELWSKVSGNQNVKTYTKNEKTVDAIQPKLSSNFCKYWSSPQVKFDKRVSSKEIRLKNSNSNFIGSWSSIIPLRPCFILLVLCCNVSGNQNVKMSLSVHHTQAIYDEPFTLLCHITNATKCTHLAFVQGKFVNNDLLWRVLARGDKPYIQQFVPSLYHSKNGITYNLTLLQLQPVDVGAWFRCECDEHNSVSKRLIQIDDRLTVNPGKVISTFRILNMMINFTTDIWNVYPEPENCTLTILSDNHSQVVSYNQTYCTTTTVPDLLNASYSGFSNTPFKLCNPKVTVMCHFGNRFISKHYTPAVCDDLGKKSEEMTSWNIIYIAITLCAVFLFAFSIVAATCVKRIWTKRRKHIQDITDVTVTFLGNSEYHDINIHP</sequence>
<evidence type="ECO:0000256" key="1">
    <source>
        <dbReference type="SAM" id="MobiDB-lite"/>
    </source>
</evidence>
<reference evidence="3 4" key="1">
    <citation type="submission" date="2020-06" db="EMBL/GenBank/DDBJ databases">
        <authorList>
            <person name="Li R."/>
            <person name="Bekaert M."/>
        </authorList>
    </citation>
    <scope>NUCLEOTIDE SEQUENCE [LARGE SCALE GENOMIC DNA]</scope>
    <source>
        <strain evidence="4">wild</strain>
    </source>
</reference>
<gene>
    <name evidence="3" type="ORF">MCOR_23905</name>
</gene>
<organism evidence="3 4">
    <name type="scientific">Mytilus coruscus</name>
    <name type="common">Sea mussel</name>
    <dbReference type="NCBI Taxonomy" id="42192"/>
    <lineage>
        <taxon>Eukaryota</taxon>
        <taxon>Metazoa</taxon>
        <taxon>Spiralia</taxon>
        <taxon>Lophotrochozoa</taxon>
        <taxon>Mollusca</taxon>
        <taxon>Bivalvia</taxon>
        <taxon>Autobranchia</taxon>
        <taxon>Pteriomorphia</taxon>
        <taxon>Mytilida</taxon>
        <taxon>Mytiloidea</taxon>
        <taxon>Mytilidae</taxon>
        <taxon>Mytilinae</taxon>
        <taxon>Mytilus</taxon>
    </lineage>
</organism>
<keyword evidence="2" id="KW-1133">Transmembrane helix</keyword>